<gene>
    <name evidence="2" type="ORF">LSINAPIS_LOCUS10909</name>
</gene>
<name>A0A5E4QRA1_9NEOP</name>
<feature type="compositionally biased region" description="Polar residues" evidence="1">
    <location>
        <begin position="8"/>
        <end position="17"/>
    </location>
</feature>
<evidence type="ECO:0000313" key="3">
    <source>
        <dbReference type="Proteomes" id="UP000324832"/>
    </source>
</evidence>
<accession>A0A5E4QRA1</accession>
<evidence type="ECO:0000256" key="1">
    <source>
        <dbReference type="SAM" id="MobiDB-lite"/>
    </source>
</evidence>
<proteinExistence type="predicted"/>
<dbReference type="EMBL" id="FZQP02004545">
    <property type="protein sequence ID" value="VVD00221.1"/>
    <property type="molecule type" value="Genomic_DNA"/>
</dbReference>
<keyword evidence="3" id="KW-1185">Reference proteome</keyword>
<sequence>MADIQEAVPSTSTSVKNDQNEEVIEYGKQSTRMMQCILRNISQPNFLNTSKAKSKCKSSYLTGYLSQRLDSSALSESSGWEHPIDRLTIHYMIMNYYTMGKVVPTTSSLYSALAFKLPRYVDIGVFRNILVQMGYMWKKCGPKVWLVLEKPEITFGRYRYMAAIKKSRKGDVCFIGGGALLRNGRIVDIDESDQLGMEENQHRFLLVLRKDTIEHYIHVESFSEWTDWLLHTVMPELKSGTTIVFENSRYFKIKLCETPTINSLKIDMIKWLEYHNIPYADTMTKLELFTLVTKMTDISANMFVADTLLKSRGCQTLHIVSCIDRVSPVTMIKRFLEDIRAPEDGLSQASIDSLTSNIQNLSSELIEEFHDAVIKEEDKIISYDSQVEAIWDEIMVFMKKCREVSHSSMEIDNFLPTCNPYE</sequence>
<reference evidence="2 3" key="1">
    <citation type="submission" date="2017-07" db="EMBL/GenBank/DDBJ databases">
        <authorList>
            <person name="Talla V."/>
            <person name="Backstrom N."/>
        </authorList>
    </citation>
    <scope>NUCLEOTIDE SEQUENCE [LARGE SCALE GENOMIC DNA]</scope>
</reference>
<protein>
    <submittedName>
        <fullName evidence="2">Uncharacterized protein</fullName>
    </submittedName>
</protein>
<dbReference type="AlphaFoldDB" id="A0A5E4QRA1"/>
<evidence type="ECO:0000313" key="2">
    <source>
        <dbReference type="EMBL" id="VVD00221.1"/>
    </source>
</evidence>
<dbReference type="Proteomes" id="UP000324832">
    <property type="component" value="Unassembled WGS sequence"/>
</dbReference>
<feature type="region of interest" description="Disordered" evidence="1">
    <location>
        <begin position="1"/>
        <end position="20"/>
    </location>
</feature>
<organism evidence="2 3">
    <name type="scientific">Leptidea sinapis</name>
    <dbReference type="NCBI Taxonomy" id="189913"/>
    <lineage>
        <taxon>Eukaryota</taxon>
        <taxon>Metazoa</taxon>
        <taxon>Ecdysozoa</taxon>
        <taxon>Arthropoda</taxon>
        <taxon>Hexapoda</taxon>
        <taxon>Insecta</taxon>
        <taxon>Pterygota</taxon>
        <taxon>Neoptera</taxon>
        <taxon>Endopterygota</taxon>
        <taxon>Lepidoptera</taxon>
        <taxon>Glossata</taxon>
        <taxon>Ditrysia</taxon>
        <taxon>Papilionoidea</taxon>
        <taxon>Pieridae</taxon>
        <taxon>Dismorphiinae</taxon>
        <taxon>Leptidea</taxon>
    </lineage>
</organism>